<dbReference type="AlphaFoldDB" id="A0A7D9K3W9"/>
<comment type="similarity">
    <text evidence="1 4">Belongs to the universal ribosomal protein uS11 family.</text>
</comment>
<dbReference type="OrthoDB" id="1654884at2759"/>
<keyword evidence="3 4" id="KW-0687">Ribonucleoprotein</keyword>
<dbReference type="PROSITE" id="PS00054">
    <property type="entry name" value="RIBOSOMAL_S11"/>
    <property type="match status" value="1"/>
</dbReference>
<dbReference type="GO" id="GO:0003735">
    <property type="term" value="F:structural constituent of ribosome"/>
    <property type="evidence" value="ECO:0007669"/>
    <property type="project" value="InterPro"/>
</dbReference>
<dbReference type="NCBIfam" id="NF003698">
    <property type="entry name" value="PRK05309.1"/>
    <property type="match status" value="1"/>
</dbReference>
<keyword evidence="6" id="KW-1185">Reference proteome</keyword>
<proteinExistence type="inferred from homology"/>
<evidence type="ECO:0000313" key="6">
    <source>
        <dbReference type="Proteomes" id="UP001152795"/>
    </source>
</evidence>
<dbReference type="SUPFAM" id="SSF53137">
    <property type="entry name" value="Translational machinery components"/>
    <property type="match status" value="1"/>
</dbReference>
<dbReference type="HAMAP" id="MF_01310">
    <property type="entry name" value="Ribosomal_uS11"/>
    <property type="match status" value="1"/>
</dbReference>
<sequence length="124" mass="13107">SFASKTAVNYEELAIVHISATYNNTILTITDHAGSTLGWKSAGSEGFKNARRGTNFAGQQAAIAAAKKALDLGITQVRVKMKGLGPGRKSSVKGLELGGLSVFSVTDVTPIPHNGCRPRKVRRL</sequence>
<evidence type="ECO:0000256" key="4">
    <source>
        <dbReference type="RuleBase" id="RU003629"/>
    </source>
</evidence>
<dbReference type="EMBL" id="CACRXK020027060">
    <property type="protein sequence ID" value="CAB4040640.1"/>
    <property type="molecule type" value="Genomic_DNA"/>
</dbReference>
<comment type="caution">
    <text evidence="5">The sequence shown here is derived from an EMBL/GenBank/DDBJ whole genome shotgun (WGS) entry which is preliminary data.</text>
</comment>
<dbReference type="InterPro" id="IPR018102">
    <property type="entry name" value="Ribosomal_uS11_CS"/>
</dbReference>
<dbReference type="GO" id="GO:0005840">
    <property type="term" value="C:ribosome"/>
    <property type="evidence" value="ECO:0007669"/>
    <property type="project" value="UniProtKB-KW"/>
</dbReference>
<name>A0A7D9K3W9_PARCT</name>
<dbReference type="GO" id="GO:1990904">
    <property type="term" value="C:ribonucleoprotein complex"/>
    <property type="evidence" value="ECO:0007669"/>
    <property type="project" value="UniProtKB-KW"/>
</dbReference>
<protein>
    <submittedName>
        <fullName evidence="5">28S ribosomal S11, mitochondrial</fullName>
    </submittedName>
</protein>
<gene>
    <name evidence="5" type="ORF">PACLA_8A015057</name>
</gene>
<evidence type="ECO:0000313" key="5">
    <source>
        <dbReference type="EMBL" id="CAB4040640.1"/>
    </source>
</evidence>
<dbReference type="Pfam" id="PF00411">
    <property type="entry name" value="Ribosomal_S11"/>
    <property type="match status" value="1"/>
</dbReference>
<keyword evidence="2 4" id="KW-0689">Ribosomal protein</keyword>
<organism evidence="5 6">
    <name type="scientific">Paramuricea clavata</name>
    <name type="common">Red gorgonian</name>
    <name type="synonym">Violescent sea-whip</name>
    <dbReference type="NCBI Taxonomy" id="317549"/>
    <lineage>
        <taxon>Eukaryota</taxon>
        <taxon>Metazoa</taxon>
        <taxon>Cnidaria</taxon>
        <taxon>Anthozoa</taxon>
        <taxon>Octocorallia</taxon>
        <taxon>Malacalcyonacea</taxon>
        <taxon>Plexauridae</taxon>
        <taxon>Paramuricea</taxon>
    </lineage>
</organism>
<dbReference type="PANTHER" id="PTHR11759">
    <property type="entry name" value="40S RIBOSOMAL PROTEIN S14/30S RIBOSOMAL PROTEIN S11"/>
    <property type="match status" value="1"/>
</dbReference>
<dbReference type="InterPro" id="IPR001971">
    <property type="entry name" value="Ribosomal_uS11"/>
</dbReference>
<dbReference type="InterPro" id="IPR036967">
    <property type="entry name" value="Ribosomal_uS11_sf"/>
</dbReference>
<evidence type="ECO:0000256" key="1">
    <source>
        <dbReference type="ARBA" id="ARBA00006194"/>
    </source>
</evidence>
<accession>A0A7D9K3W9</accession>
<dbReference type="Gene3D" id="3.30.420.80">
    <property type="entry name" value="Ribosomal protein S11"/>
    <property type="match status" value="1"/>
</dbReference>
<reference evidence="5" key="1">
    <citation type="submission" date="2020-04" db="EMBL/GenBank/DDBJ databases">
        <authorList>
            <person name="Alioto T."/>
            <person name="Alioto T."/>
            <person name="Gomez Garrido J."/>
        </authorList>
    </citation>
    <scope>NUCLEOTIDE SEQUENCE</scope>
    <source>
        <strain evidence="5">A484AB</strain>
    </source>
</reference>
<evidence type="ECO:0000256" key="3">
    <source>
        <dbReference type="ARBA" id="ARBA00023274"/>
    </source>
</evidence>
<feature type="non-terminal residue" evidence="5">
    <location>
        <position position="124"/>
    </location>
</feature>
<dbReference type="Proteomes" id="UP001152795">
    <property type="component" value="Unassembled WGS sequence"/>
</dbReference>
<dbReference type="PIRSF" id="PIRSF002131">
    <property type="entry name" value="Ribosomal_S11"/>
    <property type="match status" value="1"/>
</dbReference>
<evidence type="ECO:0000256" key="2">
    <source>
        <dbReference type="ARBA" id="ARBA00022980"/>
    </source>
</evidence>
<dbReference type="GO" id="GO:0006412">
    <property type="term" value="P:translation"/>
    <property type="evidence" value="ECO:0007669"/>
    <property type="project" value="InterPro"/>
</dbReference>